<proteinExistence type="predicted"/>
<sequence>IRNHTWSYPLLWFFVILAPTSSFVPVADLAFEHRLYLPLAGIIALVLLLGYLLLGWVTKLLEVDLSATTTGMFHRLQRFLTLGFVAFVIVSFTVLTVLRNSDYRDEVTIWQKTLEQAPHNPRVHLNLGNALLHRERIDEAIRYYQRAVKLKPDYAKVYYGLGNAFLQRREPEKALDNFNVVLKLWPNNASVHNQVGLIIYHKGNVDQAVFHFRRSLKIEPDNHLVHHNLAIALAKQDKLDEAIGHMKQAIQIEP</sequence>
<dbReference type="AlphaFoldDB" id="X0XX06"/>
<evidence type="ECO:0000256" key="3">
    <source>
        <dbReference type="SAM" id="Phobius"/>
    </source>
</evidence>
<keyword evidence="3" id="KW-1133">Transmembrane helix</keyword>
<evidence type="ECO:0000256" key="2">
    <source>
        <dbReference type="ARBA" id="ARBA00022803"/>
    </source>
</evidence>
<keyword evidence="3" id="KW-0472">Membrane</keyword>
<accession>X0XX06</accession>
<gene>
    <name evidence="5" type="ORF">S01H1_62163</name>
</gene>
<comment type="caution">
    <text evidence="5">The sequence shown here is derived from an EMBL/GenBank/DDBJ whole genome shotgun (WGS) entry which is preliminary data.</text>
</comment>
<dbReference type="EMBL" id="BARS01040814">
    <property type="protein sequence ID" value="GAG39747.1"/>
    <property type="molecule type" value="Genomic_DNA"/>
</dbReference>
<keyword evidence="1" id="KW-0677">Repeat</keyword>
<dbReference type="Gene3D" id="1.25.40.10">
    <property type="entry name" value="Tetratricopeptide repeat domain"/>
    <property type="match status" value="1"/>
</dbReference>
<dbReference type="PANTHER" id="PTHR44227">
    <property type="match status" value="1"/>
</dbReference>
<feature type="transmembrane region" description="Helical" evidence="3">
    <location>
        <begin position="6"/>
        <end position="24"/>
    </location>
</feature>
<dbReference type="PANTHER" id="PTHR44227:SF3">
    <property type="entry name" value="PROTEIN O-MANNOSYL-TRANSFERASE TMTC4"/>
    <property type="match status" value="1"/>
</dbReference>
<feature type="transmembrane region" description="Helical" evidence="3">
    <location>
        <begin position="78"/>
        <end position="98"/>
    </location>
</feature>
<feature type="domain" description="DNA/RNA-binding" evidence="4">
    <location>
        <begin position="183"/>
        <end position="239"/>
    </location>
</feature>
<dbReference type="InterPro" id="IPR019734">
    <property type="entry name" value="TPR_rpt"/>
</dbReference>
<keyword evidence="3" id="KW-0812">Transmembrane</keyword>
<dbReference type="InterPro" id="IPR011990">
    <property type="entry name" value="TPR-like_helical_dom_sf"/>
</dbReference>
<protein>
    <recommendedName>
        <fullName evidence="4">DNA/RNA-binding domain-containing protein</fullName>
    </recommendedName>
</protein>
<dbReference type="InterPro" id="IPR052346">
    <property type="entry name" value="O-mannosyl-transferase_TMTC"/>
</dbReference>
<dbReference type="SMART" id="SM00028">
    <property type="entry name" value="TPR"/>
    <property type="match status" value="4"/>
</dbReference>
<dbReference type="Pfam" id="PF13414">
    <property type="entry name" value="TPR_11"/>
    <property type="match status" value="1"/>
</dbReference>
<evidence type="ECO:0000313" key="5">
    <source>
        <dbReference type="EMBL" id="GAG39747.1"/>
    </source>
</evidence>
<feature type="non-terminal residue" evidence="5">
    <location>
        <position position="254"/>
    </location>
</feature>
<keyword evidence="2" id="KW-0802">TPR repeat</keyword>
<dbReference type="SUPFAM" id="SSF48452">
    <property type="entry name" value="TPR-like"/>
    <property type="match status" value="1"/>
</dbReference>
<organism evidence="5">
    <name type="scientific">marine sediment metagenome</name>
    <dbReference type="NCBI Taxonomy" id="412755"/>
    <lineage>
        <taxon>unclassified sequences</taxon>
        <taxon>metagenomes</taxon>
        <taxon>ecological metagenomes</taxon>
    </lineage>
</organism>
<dbReference type="InterPro" id="IPR018834">
    <property type="entry name" value="DNA/RNA-bd_Est1-type"/>
</dbReference>
<feature type="transmembrane region" description="Helical" evidence="3">
    <location>
        <begin position="36"/>
        <end position="58"/>
    </location>
</feature>
<reference evidence="5" key="1">
    <citation type="journal article" date="2014" name="Front. Microbiol.">
        <title>High frequency of phylogenetically diverse reductive dehalogenase-homologous genes in deep subseafloor sedimentary metagenomes.</title>
        <authorList>
            <person name="Kawai M."/>
            <person name="Futagami T."/>
            <person name="Toyoda A."/>
            <person name="Takaki Y."/>
            <person name="Nishi S."/>
            <person name="Hori S."/>
            <person name="Arai W."/>
            <person name="Tsubouchi T."/>
            <person name="Morono Y."/>
            <person name="Uchiyama I."/>
            <person name="Ito T."/>
            <person name="Fujiyama A."/>
            <person name="Inagaki F."/>
            <person name="Takami H."/>
        </authorList>
    </citation>
    <scope>NUCLEOTIDE SEQUENCE</scope>
    <source>
        <strain evidence="5">Expedition CK06-06</strain>
    </source>
</reference>
<feature type="non-terminal residue" evidence="5">
    <location>
        <position position="1"/>
    </location>
</feature>
<name>X0XX06_9ZZZZ</name>
<dbReference type="Pfam" id="PF10373">
    <property type="entry name" value="EST1_DNA_bind"/>
    <property type="match status" value="1"/>
</dbReference>
<evidence type="ECO:0000256" key="1">
    <source>
        <dbReference type="ARBA" id="ARBA00022737"/>
    </source>
</evidence>
<dbReference type="PROSITE" id="PS50293">
    <property type="entry name" value="TPR_REGION"/>
    <property type="match status" value="2"/>
</dbReference>
<evidence type="ECO:0000259" key="4">
    <source>
        <dbReference type="Pfam" id="PF10373"/>
    </source>
</evidence>
<dbReference type="PROSITE" id="PS50005">
    <property type="entry name" value="TPR"/>
    <property type="match status" value="3"/>
</dbReference>